<dbReference type="RefSeq" id="WP_164158752.1">
    <property type="nucleotide sequence ID" value="NZ_VKQR01000028.1"/>
</dbReference>
<sequence length="80" mass="8784">MNPTLTEAKSALGIETNAEFARFLGLPRQSMTGRDEDKPIPDAWCWKAAQKRPDLFAPVAKKDSIRRKKSAVPAGTEACP</sequence>
<accession>A0AAI9CB50</accession>
<gene>
    <name evidence="1" type="ORF">QEK83_001931</name>
</gene>
<evidence type="ECO:0000313" key="2">
    <source>
        <dbReference type="Proteomes" id="UP001214521"/>
    </source>
</evidence>
<comment type="caution">
    <text evidence="1">The sequence shown here is derived from an EMBL/GenBank/DDBJ whole genome shotgun (WGS) entry which is preliminary data.</text>
</comment>
<organism evidence="1 2">
    <name type="scientific">Stenotrophomonas maltophilia</name>
    <name type="common">Pseudomonas maltophilia</name>
    <name type="synonym">Xanthomonas maltophilia</name>
    <dbReference type="NCBI Taxonomy" id="40324"/>
    <lineage>
        <taxon>Bacteria</taxon>
        <taxon>Pseudomonadati</taxon>
        <taxon>Pseudomonadota</taxon>
        <taxon>Gammaproteobacteria</taxon>
        <taxon>Lysobacterales</taxon>
        <taxon>Lysobacteraceae</taxon>
        <taxon>Stenotrophomonas</taxon>
        <taxon>Stenotrophomonas maltophilia group</taxon>
    </lineage>
</organism>
<dbReference type="AlphaFoldDB" id="A0AAI9CB50"/>
<name>A0AAI9CB50_STEMA</name>
<dbReference type="Proteomes" id="UP001214521">
    <property type="component" value="Unassembled WGS sequence"/>
</dbReference>
<proteinExistence type="predicted"/>
<protein>
    <submittedName>
        <fullName evidence="1">Uncharacterized protein</fullName>
    </submittedName>
</protein>
<dbReference type="EMBL" id="ABLOMU010000017">
    <property type="protein sequence ID" value="EKT4441281.1"/>
    <property type="molecule type" value="Genomic_DNA"/>
</dbReference>
<reference evidence="1" key="1">
    <citation type="submission" date="2022-07" db="EMBL/GenBank/DDBJ databases">
        <authorList>
            <consortium name="Clinical and Environmental Microbiology Branch: Whole genome sequencing antimicrobial resistance pathogens in the healthcare setting"/>
        </authorList>
    </citation>
    <scope>NUCLEOTIDE SEQUENCE</scope>
    <source>
        <strain evidence="1">Stenotrophomonas_maltophilia_2021CK-00905</strain>
    </source>
</reference>
<evidence type="ECO:0000313" key="1">
    <source>
        <dbReference type="EMBL" id="EKT4441281.1"/>
    </source>
</evidence>